<sequence length="235" mass="26838">MSWPRTVAGKIEEGEFKVRTIEHVGKDTEREIEALMRQMEFMEAEMEFEVKLDGYCCDVEDMRKARQEYRAKSLSEAEERSLRQIRDLAASAIADFETRGSPVPDYHGPINVFSDTIPFELPLPLFNALKSSAPSHQKLSRWPGMGLMLPPTALLARAPLWTPSFAARLLLCVGGTVRFFAIATFGPLLSRSSFLCLIKLVTWRDTRSKRRTCIWCSLTWRRPTIRYREMSCGGP</sequence>
<accession>A0A2K2CID1</accession>
<keyword evidence="4" id="KW-1185">Reference proteome</keyword>
<evidence type="ECO:0000313" key="3">
    <source>
        <dbReference type="EnsemblPlants" id="PNT61775"/>
    </source>
</evidence>
<dbReference type="Proteomes" id="UP000008810">
    <property type="component" value="Chromosome 5"/>
</dbReference>
<dbReference type="RefSeq" id="XP_024312108.1">
    <property type="nucleotide sequence ID" value="XM_024456340.1"/>
</dbReference>
<evidence type="ECO:0000313" key="4">
    <source>
        <dbReference type="Proteomes" id="UP000008810"/>
    </source>
</evidence>
<dbReference type="Gramene" id="PNT61775">
    <property type="protein sequence ID" value="PNT61775"/>
    <property type="gene ID" value="BRADI_5g20461v3"/>
</dbReference>
<dbReference type="AlphaFoldDB" id="A0A2K2CID1"/>
<dbReference type="GeneID" id="100841003"/>
<organism evidence="2">
    <name type="scientific">Brachypodium distachyon</name>
    <name type="common">Purple false brome</name>
    <name type="synonym">Trachynia distachya</name>
    <dbReference type="NCBI Taxonomy" id="15368"/>
    <lineage>
        <taxon>Eukaryota</taxon>
        <taxon>Viridiplantae</taxon>
        <taxon>Streptophyta</taxon>
        <taxon>Embryophyta</taxon>
        <taxon>Tracheophyta</taxon>
        <taxon>Spermatophyta</taxon>
        <taxon>Magnoliopsida</taxon>
        <taxon>Liliopsida</taxon>
        <taxon>Poales</taxon>
        <taxon>Poaceae</taxon>
        <taxon>BOP clade</taxon>
        <taxon>Pooideae</taxon>
        <taxon>Stipodae</taxon>
        <taxon>Brachypodieae</taxon>
        <taxon>Brachypodium</taxon>
    </lineage>
</organism>
<reference evidence="3" key="3">
    <citation type="submission" date="2018-08" db="UniProtKB">
        <authorList>
            <consortium name="EnsemblPlants"/>
        </authorList>
    </citation>
    <scope>IDENTIFICATION</scope>
    <source>
        <strain evidence="3">cv. Bd21</strain>
    </source>
</reference>
<dbReference type="OrthoDB" id="672647at2759"/>
<gene>
    <name evidence="3" type="primary">LOC100841003</name>
    <name evidence="2" type="ORF">BRADI_5g20461v3</name>
</gene>
<dbReference type="EMBL" id="CM000884">
    <property type="protein sequence ID" value="PNT61775.1"/>
    <property type="molecule type" value="Genomic_DNA"/>
</dbReference>
<proteinExistence type="predicted"/>
<dbReference type="ExpressionAtlas" id="A0A2K2CID1">
    <property type="expression patterns" value="baseline"/>
</dbReference>
<evidence type="ECO:0000256" key="1">
    <source>
        <dbReference type="SAM" id="Coils"/>
    </source>
</evidence>
<keyword evidence="1" id="KW-0175">Coiled coil</keyword>
<dbReference type="RefSeq" id="XP_024312107.1">
    <property type="nucleotide sequence ID" value="XM_024456339.1"/>
</dbReference>
<evidence type="ECO:0000313" key="2">
    <source>
        <dbReference type="EMBL" id="PNT61775.1"/>
    </source>
</evidence>
<dbReference type="EnsemblPlants" id="PNT61775">
    <property type="protein sequence ID" value="PNT61775"/>
    <property type="gene ID" value="BRADI_5g20461v3"/>
</dbReference>
<reference evidence="2" key="2">
    <citation type="submission" date="2017-06" db="EMBL/GenBank/DDBJ databases">
        <title>WGS assembly of Brachypodium distachyon.</title>
        <authorList>
            <consortium name="The International Brachypodium Initiative"/>
            <person name="Lucas S."/>
            <person name="Harmon-Smith M."/>
            <person name="Lail K."/>
            <person name="Tice H."/>
            <person name="Grimwood J."/>
            <person name="Bruce D."/>
            <person name="Barry K."/>
            <person name="Shu S."/>
            <person name="Lindquist E."/>
            <person name="Wang M."/>
            <person name="Pitluck S."/>
            <person name="Vogel J.P."/>
            <person name="Garvin D.F."/>
            <person name="Mockler T.C."/>
            <person name="Schmutz J."/>
            <person name="Rokhsar D."/>
            <person name="Bevan M.W."/>
        </authorList>
    </citation>
    <scope>NUCLEOTIDE SEQUENCE</scope>
    <source>
        <strain evidence="2">Bd21</strain>
    </source>
</reference>
<feature type="coiled-coil region" evidence="1">
    <location>
        <begin position="25"/>
        <end position="52"/>
    </location>
</feature>
<reference evidence="2 3" key="1">
    <citation type="journal article" date="2010" name="Nature">
        <title>Genome sequencing and analysis of the model grass Brachypodium distachyon.</title>
        <authorList>
            <consortium name="International Brachypodium Initiative"/>
        </authorList>
    </citation>
    <scope>NUCLEOTIDE SEQUENCE [LARGE SCALE GENOMIC DNA]</scope>
    <source>
        <strain evidence="2">Bd21</strain>
        <strain evidence="3">cv. Bd21</strain>
    </source>
</reference>
<name>A0A2K2CID1_BRADI</name>
<protein>
    <submittedName>
        <fullName evidence="2 3">Uncharacterized protein</fullName>
    </submittedName>
</protein>